<proteinExistence type="predicted"/>
<organism evidence="2 3">
    <name type="scientific">Heliocybe sulcata</name>
    <dbReference type="NCBI Taxonomy" id="5364"/>
    <lineage>
        <taxon>Eukaryota</taxon>
        <taxon>Fungi</taxon>
        <taxon>Dikarya</taxon>
        <taxon>Basidiomycota</taxon>
        <taxon>Agaricomycotina</taxon>
        <taxon>Agaricomycetes</taxon>
        <taxon>Gloeophyllales</taxon>
        <taxon>Gloeophyllaceae</taxon>
        <taxon>Heliocybe</taxon>
    </lineage>
</organism>
<protein>
    <submittedName>
        <fullName evidence="2">Uncharacterized protein</fullName>
    </submittedName>
</protein>
<accession>A0A5C3MRU4</accession>
<reference evidence="2 3" key="1">
    <citation type="journal article" date="2019" name="Nat. Ecol. Evol.">
        <title>Megaphylogeny resolves global patterns of mushroom evolution.</title>
        <authorList>
            <person name="Varga T."/>
            <person name="Krizsan K."/>
            <person name="Foldi C."/>
            <person name="Dima B."/>
            <person name="Sanchez-Garcia M."/>
            <person name="Sanchez-Ramirez S."/>
            <person name="Szollosi G.J."/>
            <person name="Szarkandi J.G."/>
            <person name="Papp V."/>
            <person name="Albert L."/>
            <person name="Andreopoulos W."/>
            <person name="Angelini C."/>
            <person name="Antonin V."/>
            <person name="Barry K.W."/>
            <person name="Bougher N.L."/>
            <person name="Buchanan P."/>
            <person name="Buyck B."/>
            <person name="Bense V."/>
            <person name="Catcheside P."/>
            <person name="Chovatia M."/>
            <person name="Cooper J."/>
            <person name="Damon W."/>
            <person name="Desjardin D."/>
            <person name="Finy P."/>
            <person name="Geml J."/>
            <person name="Haridas S."/>
            <person name="Hughes K."/>
            <person name="Justo A."/>
            <person name="Karasinski D."/>
            <person name="Kautmanova I."/>
            <person name="Kiss B."/>
            <person name="Kocsube S."/>
            <person name="Kotiranta H."/>
            <person name="LaButti K.M."/>
            <person name="Lechner B.E."/>
            <person name="Liimatainen K."/>
            <person name="Lipzen A."/>
            <person name="Lukacs Z."/>
            <person name="Mihaltcheva S."/>
            <person name="Morgado L.N."/>
            <person name="Niskanen T."/>
            <person name="Noordeloos M.E."/>
            <person name="Ohm R.A."/>
            <person name="Ortiz-Santana B."/>
            <person name="Ovrebo C."/>
            <person name="Racz N."/>
            <person name="Riley R."/>
            <person name="Savchenko A."/>
            <person name="Shiryaev A."/>
            <person name="Soop K."/>
            <person name="Spirin V."/>
            <person name="Szebenyi C."/>
            <person name="Tomsovsky M."/>
            <person name="Tulloss R.E."/>
            <person name="Uehling J."/>
            <person name="Grigoriev I.V."/>
            <person name="Vagvolgyi C."/>
            <person name="Papp T."/>
            <person name="Martin F.M."/>
            <person name="Miettinen O."/>
            <person name="Hibbett D.S."/>
            <person name="Nagy L.G."/>
        </authorList>
    </citation>
    <scope>NUCLEOTIDE SEQUENCE [LARGE SCALE GENOMIC DNA]</scope>
    <source>
        <strain evidence="2 3">OMC1185</strain>
    </source>
</reference>
<feature type="compositionally biased region" description="Polar residues" evidence="1">
    <location>
        <begin position="7"/>
        <end position="22"/>
    </location>
</feature>
<evidence type="ECO:0000313" key="2">
    <source>
        <dbReference type="EMBL" id="TFK48094.1"/>
    </source>
</evidence>
<keyword evidence="3" id="KW-1185">Reference proteome</keyword>
<evidence type="ECO:0000256" key="1">
    <source>
        <dbReference type="SAM" id="MobiDB-lite"/>
    </source>
</evidence>
<sequence>MIRGHTTESQATRPASRTSAQLNAHVTLTATDNRTTDGINFAADADLSVVAKDFRKVKEVETERLETYTAAKEQLEESEHSTTEWGDNWDAIAKSGSSDVDDATACDEQTGDERRCAKWKGNSHTSSPYCQSASRYACSCALRRVRPDPDFKAHMDGGQAAPTDVHDLHSLHVLLAAHASPRLVASAKNSPEPFLTTPRRYRDTQGLGLFIVLCMLNAARTQASIAFSKLY</sequence>
<evidence type="ECO:0000313" key="3">
    <source>
        <dbReference type="Proteomes" id="UP000305948"/>
    </source>
</evidence>
<dbReference type="Proteomes" id="UP000305948">
    <property type="component" value="Unassembled WGS sequence"/>
</dbReference>
<gene>
    <name evidence="2" type="ORF">OE88DRAFT_602967</name>
</gene>
<name>A0A5C3MRU4_9AGAM</name>
<dbReference type="AlphaFoldDB" id="A0A5C3MRU4"/>
<feature type="region of interest" description="Disordered" evidence="1">
    <location>
        <begin position="1"/>
        <end position="22"/>
    </location>
</feature>
<dbReference type="EMBL" id="ML213521">
    <property type="protein sequence ID" value="TFK48094.1"/>
    <property type="molecule type" value="Genomic_DNA"/>
</dbReference>